<keyword evidence="4" id="KW-1185">Reference proteome</keyword>
<keyword evidence="2" id="KW-1133">Transmembrane helix</keyword>
<proteinExistence type="predicted"/>
<feature type="region of interest" description="Disordered" evidence="1">
    <location>
        <begin position="1"/>
        <end position="28"/>
    </location>
</feature>
<evidence type="ECO:0000313" key="3">
    <source>
        <dbReference type="EMBL" id="GAA4872680.1"/>
    </source>
</evidence>
<feature type="transmembrane region" description="Helical" evidence="2">
    <location>
        <begin position="455"/>
        <end position="476"/>
    </location>
</feature>
<evidence type="ECO:0008006" key="5">
    <source>
        <dbReference type="Google" id="ProtNLM"/>
    </source>
</evidence>
<feature type="transmembrane region" description="Helical" evidence="2">
    <location>
        <begin position="104"/>
        <end position="123"/>
    </location>
</feature>
<organism evidence="3 4">
    <name type="scientific">Kitasatospora terrestris</name>
    <dbReference type="NCBI Taxonomy" id="258051"/>
    <lineage>
        <taxon>Bacteria</taxon>
        <taxon>Bacillati</taxon>
        <taxon>Actinomycetota</taxon>
        <taxon>Actinomycetes</taxon>
        <taxon>Kitasatosporales</taxon>
        <taxon>Streptomycetaceae</taxon>
        <taxon>Kitasatospora</taxon>
    </lineage>
</organism>
<dbReference type="RefSeq" id="WP_345699979.1">
    <property type="nucleotide sequence ID" value="NZ_BAABIS010000001.1"/>
</dbReference>
<keyword evidence="2" id="KW-0812">Transmembrane</keyword>
<protein>
    <recommendedName>
        <fullName evidence="5">Glycosyltransferase</fullName>
    </recommendedName>
</protein>
<sequence>MSPLSRRTATTAGATGRSATTAPPEAPAASRGRRAAVYASYALLPLSVGLWLLALRNVPLDRMGDLGLLQVLPPLYWVAVGLLTVGFALSLANRRTRTGQLTGYVLGLIAMIHATPTLLYPTLRYAWAWKHVAVVDAMIRHNGPVPDAQGFEIYNQWPGFFVLSGLLLRVTGEHSILGFAAWAPPVTNALLLAPLLLLYRAVTRNRTLVWGAVWIFYSCSWVGQDYFAPQAFAFLLYVTVIALVVRRLPARSSPGGGGADPMAARHGADPSKGHGLGILLVPVFVLEAVIASSHQLTPVMLVAALLGLAIPRRNRRTVLPALAGALVLTVLWDLTVARPYLAANIHSLVDALLSPDGNLVSGFVGLGAAAPGQVLVAWIDRGLSAAVFGLALLCVIRRPWVRHTAVPILAVAPLPLVVANPYGGEMVFRAYLVALPSTAFLIAALLLPAGPHPKWRAAVAVTVSAALLGGLFFGYYSKEAMNYFTTQEAEAVRRAVATAPPGALVVTLSGTLPGAAQDYDLHPRNELFRGTPDQVRELSHDPLSGIFDSLQNTPPGVPAYLILTRGQAAETYLTGLLPADTIGRMQQAADLSRRFTVVYRNDDAVVYRFVPNPVPAGSTGGG</sequence>
<name>A0ABP9EB65_9ACTN</name>
<feature type="transmembrane region" description="Helical" evidence="2">
    <location>
        <begin position="176"/>
        <end position="199"/>
    </location>
</feature>
<gene>
    <name evidence="3" type="ORF">GCM10023235_59680</name>
</gene>
<keyword evidence="2" id="KW-0472">Membrane</keyword>
<reference evidence="4" key="1">
    <citation type="journal article" date="2019" name="Int. J. Syst. Evol. Microbiol.">
        <title>The Global Catalogue of Microorganisms (GCM) 10K type strain sequencing project: providing services to taxonomists for standard genome sequencing and annotation.</title>
        <authorList>
            <consortium name="The Broad Institute Genomics Platform"/>
            <consortium name="The Broad Institute Genome Sequencing Center for Infectious Disease"/>
            <person name="Wu L."/>
            <person name="Ma J."/>
        </authorList>
    </citation>
    <scope>NUCLEOTIDE SEQUENCE [LARGE SCALE GENOMIC DNA]</scope>
    <source>
        <strain evidence="4">JCM 13006</strain>
    </source>
</reference>
<dbReference type="Proteomes" id="UP001501752">
    <property type="component" value="Unassembled WGS sequence"/>
</dbReference>
<feature type="transmembrane region" description="Helical" evidence="2">
    <location>
        <begin position="229"/>
        <end position="245"/>
    </location>
</feature>
<feature type="transmembrane region" description="Helical" evidence="2">
    <location>
        <begin position="383"/>
        <end position="400"/>
    </location>
</feature>
<feature type="transmembrane region" description="Helical" evidence="2">
    <location>
        <begin position="430"/>
        <end position="449"/>
    </location>
</feature>
<dbReference type="EMBL" id="BAABIS010000001">
    <property type="protein sequence ID" value="GAA4872680.1"/>
    <property type="molecule type" value="Genomic_DNA"/>
</dbReference>
<evidence type="ECO:0000256" key="2">
    <source>
        <dbReference type="SAM" id="Phobius"/>
    </source>
</evidence>
<feature type="transmembrane region" description="Helical" evidence="2">
    <location>
        <begin position="35"/>
        <end position="54"/>
    </location>
</feature>
<feature type="transmembrane region" description="Helical" evidence="2">
    <location>
        <begin position="296"/>
        <end position="311"/>
    </location>
</feature>
<accession>A0ABP9EB65</accession>
<feature type="transmembrane region" description="Helical" evidence="2">
    <location>
        <begin position="318"/>
        <end position="337"/>
    </location>
</feature>
<feature type="transmembrane region" description="Helical" evidence="2">
    <location>
        <begin position="74"/>
        <end position="92"/>
    </location>
</feature>
<evidence type="ECO:0000313" key="4">
    <source>
        <dbReference type="Proteomes" id="UP001501752"/>
    </source>
</evidence>
<evidence type="ECO:0000256" key="1">
    <source>
        <dbReference type="SAM" id="MobiDB-lite"/>
    </source>
</evidence>
<comment type="caution">
    <text evidence="3">The sequence shown here is derived from an EMBL/GenBank/DDBJ whole genome shotgun (WGS) entry which is preliminary data.</text>
</comment>